<evidence type="ECO:0000313" key="2">
    <source>
        <dbReference type="Proteomes" id="UP001143910"/>
    </source>
</evidence>
<evidence type="ECO:0000313" key="1">
    <source>
        <dbReference type="EMBL" id="KAJ2975087.1"/>
    </source>
</evidence>
<comment type="caution">
    <text evidence="1">The sequence shown here is derived from an EMBL/GenBank/DDBJ whole genome shotgun (WGS) entry which is preliminary data.</text>
</comment>
<dbReference type="Proteomes" id="UP001143910">
    <property type="component" value="Unassembled WGS sequence"/>
</dbReference>
<accession>A0ACC1N758</accession>
<organism evidence="1 2">
    <name type="scientific">Zarea fungicola</name>
    <dbReference type="NCBI Taxonomy" id="93591"/>
    <lineage>
        <taxon>Eukaryota</taxon>
        <taxon>Fungi</taxon>
        <taxon>Dikarya</taxon>
        <taxon>Ascomycota</taxon>
        <taxon>Pezizomycotina</taxon>
        <taxon>Sordariomycetes</taxon>
        <taxon>Hypocreomycetidae</taxon>
        <taxon>Hypocreales</taxon>
        <taxon>Cordycipitaceae</taxon>
        <taxon>Zarea</taxon>
    </lineage>
</organism>
<dbReference type="EMBL" id="JANJQO010000749">
    <property type="protein sequence ID" value="KAJ2975087.1"/>
    <property type="molecule type" value="Genomic_DNA"/>
</dbReference>
<name>A0ACC1N758_9HYPO</name>
<proteinExistence type="predicted"/>
<keyword evidence="2" id="KW-1185">Reference proteome</keyword>
<reference evidence="1" key="1">
    <citation type="submission" date="2022-08" db="EMBL/GenBank/DDBJ databases">
        <title>Genome Sequence of Lecanicillium fungicola.</title>
        <authorList>
            <person name="Buettner E."/>
        </authorList>
    </citation>
    <scope>NUCLEOTIDE SEQUENCE</scope>
    <source>
        <strain evidence="1">Babe33</strain>
    </source>
</reference>
<gene>
    <name evidence="1" type="ORF">NQ176_g5711</name>
</gene>
<sequence length="583" mass="64748">MIIATPVLGLLILFGAAVSTEAAALHSREHAQISDRLLVPDSASAVKHAHDIFNQLNSAGRQWGSSLNHNGLGFFPAIIPAGTLIYHGDHTSQPPTRVEWLSFEVEHAEAFASSHREFPPRPETAPMRPIIHVQAASQRPLRSNAVSEHHTAHDHAARRGRSVGAQGVPECPPDGCRNLRGYLQTYQAARDLRVLYLDGMAAAKTAMGTLDSQDLVLCEGRIGNITDDFDLGEERRANMLCDMLGNWGYDGAVRMEVGFELLYCDFGRGLDFLSARRTFFPQGKLSDERHQLFRLARAAAERYDGIGDGRLRIDFSSIVSGWLFPINITNTDPGRPDLPRFGSVVQIDLKAVKNHVARACTSPRRFTVDWQAVTDSIVKRFSRRFVLMASPDCSIYDFIEEIESATLTYVDAPRLSGDTSSIPSTDGESNGPPAQSTTEEVSRCTKHFLLPALKSKNKWKLEDELLYTAIETVSHDICMVLFSIRAGLLDASSDPESEGYRVSTSSPDERLGNAVEEGRVTIQQLIQKLGWTEFKKVSPCRADEVMFTAMWPMGNDEDHFHPGCVRENEFDSSRLDYWDLPAD</sequence>
<protein>
    <submittedName>
        <fullName evidence="1">Uncharacterized protein</fullName>
    </submittedName>
</protein>